<evidence type="ECO:0000313" key="6">
    <source>
        <dbReference type="Proteomes" id="UP000261420"/>
    </source>
</evidence>
<protein>
    <submittedName>
        <fullName evidence="5">TBL1X/Y related 1</fullName>
    </submittedName>
</protein>
<comment type="subcellular location">
    <subcellularLocation>
        <location evidence="1">Nucleus</location>
    </subcellularLocation>
</comment>
<sequence length="246" mass="27482">ESGIHPHTFTFWYESHFSQSNINGALVPPAAHHINEDGTLFDGRPIESLSLIDAVMPDVVQTRQRPTGQNGPAAGCHFSTGISHWRQQSPGNAKKERITANGEGMEAHALANNHADLMEVDGDVEISEQVLICAWNPVSDLLASGENSTSRTLTHTTQHARIYNNKTCRTLLCTYSMACMFSPVNTRMANYTTLSITEELPTSTEHPFERYLTAEYHRVGIFLQFSQWLQNRPSQRGKKFPGKRPC</sequence>
<dbReference type="Proteomes" id="UP000261420">
    <property type="component" value="Unplaced"/>
</dbReference>
<dbReference type="InterPro" id="IPR045183">
    <property type="entry name" value="Ebi-like"/>
</dbReference>
<keyword evidence="6" id="KW-1185">Reference proteome</keyword>
<dbReference type="GO" id="GO:0006357">
    <property type="term" value="P:regulation of transcription by RNA polymerase II"/>
    <property type="evidence" value="ECO:0007669"/>
    <property type="project" value="TreeGrafter"/>
</dbReference>
<dbReference type="PANTHER" id="PTHR22846">
    <property type="entry name" value="WD40 REPEAT PROTEIN"/>
    <property type="match status" value="1"/>
</dbReference>
<dbReference type="GO" id="GO:0003714">
    <property type="term" value="F:transcription corepressor activity"/>
    <property type="evidence" value="ECO:0007669"/>
    <property type="project" value="InterPro"/>
</dbReference>
<organism evidence="5 6">
    <name type="scientific">Seriola dumerili</name>
    <name type="common">Greater amberjack</name>
    <name type="synonym">Caranx dumerili</name>
    <dbReference type="NCBI Taxonomy" id="41447"/>
    <lineage>
        <taxon>Eukaryota</taxon>
        <taxon>Metazoa</taxon>
        <taxon>Chordata</taxon>
        <taxon>Craniata</taxon>
        <taxon>Vertebrata</taxon>
        <taxon>Euteleostomi</taxon>
        <taxon>Actinopterygii</taxon>
        <taxon>Neopterygii</taxon>
        <taxon>Teleostei</taxon>
        <taxon>Neoteleostei</taxon>
        <taxon>Acanthomorphata</taxon>
        <taxon>Carangaria</taxon>
        <taxon>Carangiformes</taxon>
        <taxon>Carangidae</taxon>
        <taxon>Seriola</taxon>
    </lineage>
</organism>
<gene>
    <name evidence="5" type="primary">TBL1XR1</name>
</gene>
<dbReference type="PANTHER" id="PTHR22846:SF40">
    <property type="entry name" value="F-BOX-LIKE_WD REPEAT-CONTAINING PROTEIN TBL1XR1"/>
    <property type="match status" value="1"/>
</dbReference>
<evidence type="ECO:0000256" key="2">
    <source>
        <dbReference type="ARBA" id="ARBA00022574"/>
    </source>
</evidence>
<reference evidence="5" key="2">
    <citation type="submission" date="2025-09" db="UniProtKB">
        <authorList>
            <consortium name="Ensembl"/>
        </authorList>
    </citation>
    <scope>IDENTIFICATION</scope>
</reference>
<evidence type="ECO:0000256" key="3">
    <source>
        <dbReference type="ARBA" id="ARBA00022737"/>
    </source>
</evidence>
<proteinExistence type="predicted"/>
<evidence type="ECO:0000313" key="5">
    <source>
        <dbReference type="Ensembl" id="ENSSDUP00000031608.1"/>
    </source>
</evidence>
<accession>A0A3B4VKS4</accession>
<dbReference type="Ensembl" id="ENSSDUT00000032152.1">
    <property type="protein sequence ID" value="ENSSDUP00000031608.1"/>
    <property type="gene ID" value="ENSSDUG00000022711.1"/>
</dbReference>
<dbReference type="STRING" id="41447.ENSSDUP00000031608"/>
<dbReference type="AlphaFoldDB" id="A0A3B4VKS4"/>
<reference evidence="5" key="1">
    <citation type="submission" date="2025-08" db="UniProtKB">
        <authorList>
            <consortium name="Ensembl"/>
        </authorList>
    </citation>
    <scope>IDENTIFICATION</scope>
</reference>
<name>A0A3B4VKS4_SERDU</name>
<keyword evidence="2" id="KW-0853">WD repeat</keyword>
<dbReference type="GO" id="GO:0000118">
    <property type="term" value="C:histone deacetylase complex"/>
    <property type="evidence" value="ECO:0007669"/>
    <property type="project" value="TreeGrafter"/>
</dbReference>
<evidence type="ECO:0000256" key="1">
    <source>
        <dbReference type="ARBA" id="ARBA00004123"/>
    </source>
</evidence>
<dbReference type="GeneTree" id="ENSGT00940000153421"/>
<evidence type="ECO:0000256" key="4">
    <source>
        <dbReference type="ARBA" id="ARBA00023242"/>
    </source>
</evidence>
<keyword evidence="3" id="KW-0677">Repeat</keyword>
<keyword evidence="4" id="KW-0539">Nucleus</keyword>